<dbReference type="SUPFAM" id="SSF49503">
    <property type="entry name" value="Cupredoxins"/>
    <property type="match status" value="1"/>
</dbReference>
<evidence type="ECO:0000313" key="4">
    <source>
        <dbReference type="EMBL" id="MBZ5708377.1"/>
    </source>
</evidence>
<feature type="domain" description="EfeO-type cupredoxin-like" evidence="3">
    <location>
        <begin position="34"/>
        <end position="118"/>
    </location>
</feature>
<proteinExistence type="predicted"/>
<evidence type="ECO:0000259" key="2">
    <source>
        <dbReference type="Pfam" id="PF07995"/>
    </source>
</evidence>
<dbReference type="InterPro" id="IPR012938">
    <property type="entry name" value="Glc/Sorbosone_DH"/>
</dbReference>
<dbReference type="PANTHER" id="PTHR19328:SF75">
    <property type="entry name" value="ALDOSE SUGAR DEHYDROGENASE YLII"/>
    <property type="match status" value="1"/>
</dbReference>
<dbReference type="InterPro" id="IPR028096">
    <property type="entry name" value="EfeO_Cupredoxin"/>
</dbReference>
<dbReference type="InterPro" id="IPR033138">
    <property type="entry name" value="Cu_oxidase_CS"/>
</dbReference>
<accession>A0ABS7TJS6</accession>
<dbReference type="Gene3D" id="2.120.10.30">
    <property type="entry name" value="TolB, C-terminal domain"/>
    <property type="match status" value="1"/>
</dbReference>
<dbReference type="RefSeq" id="WP_224190127.1">
    <property type="nucleotide sequence ID" value="NZ_JAIRAU010000001.1"/>
</dbReference>
<evidence type="ECO:0000259" key="3">
    <source>
        <dbReference type="Pfam" id="PF13473"/>
    </source>
</evidence>
<comment type="caution">
    <text evidence="4">The sequence shown here is derived from an EMBL/GenBank/DDBJ whole genome shotgun (WGS) entry which is preliminary data.</text>
</comment>
<dbReference type="EMBL" id="JAIRAU010000001">
    <property type="protein sequence ID" value="MBZ5708377.1"/>
    <property type="molecule type" value="Genomic_DNA"/>
</dbReference>
<keyword evidence="1" id="KW-0479">Metal-binding</keyword>
<sequence>MSFARTTALVIGLAVSLAPVGCEKPVGAEETIPREIDIRADDHAFSPSHIVAGPAEPLAIALTNDGTEPHAIAFDLPAGQQRLSELAPGRAATLTFRAPEQPGDYAYYCPINDHRHRGMAGTLAVLARPQVTLVETVSGLSAPLALAFPDDGSDRWFVVDQIGLVFVIRGGEREPAPLLDLRDRMVELNDVYDERGLLGLALHPEFADNGRLYVFYNAPLREGGPEGYNSTLTLSELRISHEDPDRVDPASERVLLTIDKPQFNHNGGALAFGPDDLLYISVGDGGGSGDKGMGHPDIGNGQSRDTLLGKLLRIDVDGARPYAVPDDNPFVGKAGADEIYAYGFRNPYRFSFDQGEGHRLFVGDAGEHRWEEVSIVERGQNMGWNIREGAHCFDRDHPLKEPAKCPRVGADGEPLVPPVVEFANAKNGGPGVAIVGGHVYRGSALPELAGRYVFGAWTALEATPSGVLFYAVPHAGGELWSIQRIDAAGRDDGDIGHFLRGLAQDPAGELYLLASDRPGPTGDTGRVFKLRAQP</sequence>
<name>A0ABS7TJS6_9BACT</name>
<dbReference type="InterPro" id="IPR008972">
    <property type="entry name" value="Cupredoxin"/>
</dbReference>
<dbReference type="SUPFAM" id="SSF50952">
    <property type="entry name" value="Soluble quinoprotein glucose dehydrogenase"/>
    <property type="match status" value="1"/>
</dbReference>
<protein>
    <submittedName>
        <fullName evidence="4">PQQ-dependent sugar dehydrogenase</fullName>
    </submittedName>
</protein>
<dbReference type="Proteomes" id="UP001139031">
    <property type="component" value="Unassembled WGS sequence"/>
</dbReference>
<keyword evidence="5" id="KW-1185">Reference proteome</keyword>
<dbReference type="InterPro" id="IPR011042">
    <property type="entry name" value="6-blade_b-propeller_TolB-like"/>
</dbReference>
<dbReference type="Pfam" id="PF07995">
    <property type="entry name" value="GSDH"/>
    <property type="match status" value="1"/>
</dbReference>
<reference evidence="4" key="1">
    <citation type="submission" date="2021-08" db="EMBL/GenBank/DDBJ databases">
        <authorList>
            <person name="Stevens D.C."/>
        </authorList>
    </citation>
    <scope>NUCLEOTIDE SEQUENCE</scope>
    <source>
        <strain evidence="4">DSM 53165</strain>
    </source>
</reference>
<dbReference type="Gene3D" id="2.60.40.420">
    <property type="entry name" value="Cupredoxins - blue copper proteins"/>
    <property type="match status" value="1"/>
</dbReference>
<evidence type="ECO:0000313" key="5">
    <source>
        <dbReference type="Proteomes" id="UP001139031"/>
    </source>
</evidence>
<dbReference type="Pfam" id="PF13473">
    <property type="entry name" value="Cupredoxin_1"/>
    <property type="match status" value="1"/>
</dbReference>
<evidence type="ECO:0000256" key="1">
    <source>
        <dbReference type="ARBA" id="ARBA00022723"/>
    </source>
</evidence>
<feature type="domain" description="Glucose/Sorbosone dehydrogenase" evidence="2">
    <location>
        <begin position="141"/>
        <end position="519"/>
    </location>
</feature>
<dbReference type="InterPro" id="IPR011041">
    <property type="entry name" value="Quinoprot_gluc/sorb_DH_b-prop"/>
</dbReference>
<dbReference type="PANTHER" id="PTHR19328">
    <property type="entry name" value="HEDGEHOG-INTERACTING PROTEIN"/>
    <property type="match status" value="1"/>
</dbReference>
<gene>
    <name evidence="4" type="ORF">K7C98_03850</name>
</gene>
<organism evidence="4 5">
    <name type="scientific">Nannocystis pusilla</name>
    <dbReference type="NCBI Taxonomy" id="889268"/>
    <lineage>
        <taxon>Bacteria</taxon>
        <taxon>Pseudomonadati</taxon>
        <taxon>Myxococcota</taxon>
        <taxon>Polyangia</taxon>
        <taxon>Nannocystales</taxon>
        <taxon>Nannocystaceae</taxon>
        <taxon>Nannocystis</taxon>
    </lineage>
</organism>
<dbReference type="PROSITE" id="PS00079">
    <property type="entry name" value="MULTICOPPER_OXIDASE1"/>
    <property type="match status" value="1"/>
</dbReference>